<dbReference type="GO" id="GO:0008168">
    <property type="term" value="F:methyltransferase activity"/>
    <property type="evidence" value="ECO:0007669"/>
    <property type="project" value="InterPro"/>
</dbReference>
<keyword evidence="2" id="KW-0479">Metal-binding</keyword>
<dbReference type="InterPro" id="IPR034471">
    <property type="entry name" value="GDGT/MA_synthase"/>
</dbReference>
<protein>
    <submittedName>
        <fullName evidence="6">Molybdenum cofactor biosynthesis protein MoaA</fullName>
    </submittedName>
</protein>
<dbReference type="EMBL" id="BMNL01000002">
    <property type="protein sequence ID" value="GGP20386.1"/>
    <property type="molecule type" value="Genomic_DNA"/>
</dbReference>
<dbReference type="InterPro" id="IPR034474">
    <property type="entry name" value="Methyltransferase_Class_D"/>
</dbReference>
<dbReference type="GO" id="GO:0051539">
    <property type="term" value="F:4 iron, 4 sulfur cluster binding"/>
    <property type="evidence" value="ECO:0007669"/>
    <property type="project" value="InterPro"/>
</dbReference>
<evidence type="ECO:0000256" key="4">
    <source>
        <dbReference type="ARBA" id="ARBA00023014"/>
    </source>
</evidence>
<dbReference type="InterPro" id="IPR007197">
    <property type="entry name" value="rSAM"/>
</dbReference>
<dbReference type="SFLD" id="SFLDF00385">
    <property type="entry name" value="7_8-dihydro-6-hydroxymethylpte"/>
    <property type="match status" value="1"/>
</dbReference>
<dbReference type="SUPFAM" id="SSF102114">
    <property type="entry name" value="Radical SAM enzymes"/>
    <property type="match status" value="1"/>
</dbReference>
<dbReference type="CDD" id="cd01335">
    <property type="entry name" value="Radical_SAM"/>
    <property type="match status" value="1"/>
</dbReference>
<dbReference type="PROSITE" id="PS51918">
    <property type="entry name" value="RADICAL_SAM"/>
    <property type="match status" value="1"/>
</dbReference>
<dbReference type="Gene3D" id="3.20.20.70">
    <property type="entry name" value="Aldolase class I"/>
    <property type="match status" value="1"/>
</dbReference>
<dbReference type="AlphaFoldDB" id="A0A830GW07"/>
<reference evidence="6" key="2">
    <citation type="submission" date="2020-09" db="EMBL/GenBank/DDBJ databases">
        <authorList>
            <person name="Sun Q."/>
            <person name="Ohkuma M."/>
        </authorList>
    </citation>
    <scope>NUCLEOTIDE SEQUENCE</scope>
    <source>
        <strain evidence="6">JCM 10088</strain>
    </source>
</reference>
<name>A0A830GW07_9CREN</name>
<feature type="domain" description="Radical SAM core" evidence="5">
    <location>
        <begin position="147"/>
        <end position="376"/>
    </location>
</feature>
<organism evidence="6 7">
    <name type="scientific">Thermocladium modestius</name>
    <dbReference type="NCBI Taxonomy" id="62609"/>
    <lineage>
        <taxon>Archaea</taxon>
        <taxon>Thermoproteota</taxon>
        <taxon>Thermoprotei</taxon>
        <taxon>Thermoproteales</taxon>
        <taxon>Thermoproteaceae</taxon>
        <taxon>Thermocladium</taxon>
    </lineage>
</organism>
<keyword evidence="3" id="KW-0408">Iron</keyword>
<evidence type="ECO:0000259" key="5">
    <source>
        <dbReference type="PROSITE" id="PS51918"/>
    </source>
</evidence>
<dbReference type="SFLD" id="SFLDG01100">
    <property type="entry name" value="methyltransferase_(Class_D)"/>
    <property type="match status" value="1"/>
</dbReference>
<dbReference type="PANTHER" id="PTHR43306:SF1">
    <property type="entry name" value="7,8-DIHYDRO-6-HYDROXYMETHYLPTERIN DIMETHYLTRANSFERASE"/>
    <property type="match status" value="1"/>
</dbReference>
<dbReference type="RefSeq" id="WP_188596168.1">
    <property type="nucleotide sequence ID" value="NZ_BMNL01000002.1"/>
</dbReference>
<evidence type="ECO:0000313" key="6">
    <source>
        <dbReference type="EMBL" id="GGP20386.1"/>
    </source>
</evidence>
<comment type="caution">
    <text evidence="6">The sequence shown here is derived from an EMBL/GenBank/DDBJ whole genome shotgun (WGS) entry which is preliminary data.</text>
</comment>
<keyword evidence="4" id="KW-0411">Iron-sulfur</keyword>
<evidence type="ECO:0000256" key="3">
    <source>
        <dbReference type="ARBA" id="ARBA00023004"/>
    </source>
</evidence>
<accession>A0A830GW07</accession>
<dbReference type="GO" id="GO:0046872">
    <property type="term" value="F:metal ion binding"/>
    <property type="evidence" value="ECO:0007669"/>
    <property type="project" value="UniProtKB-KW"/>
</dbReference>
<reference evidence="6" key="1">
    <citation type="journal article" date="2014" name="Int. J. Syst. Evol. Microbiol.">
        <title>Complete genome sequence of Corynebacterium casei LMG S-19264T (=DSM 44701T), isolated from a smear-ripened cheese.</title>
        <authorList>
            <consortium name="US DOE Joint Genome Institute (JGI-PGF)"/>
            <person name="Walter F."/>
            <person name="Albersmeier A."/>
            <person name="Kalinowski J."/>
            <person name="Ruckert C."/>
        </authorList>
    </citation>
    <scope>NUCLEOTIDE SEQUENCE</scope>
    <source>
        <strain evidence="6">JCM 10088</strain>
    </source>
</reference>
<dbReference type="SFLD" id="SFLDG01067">
    <property type="entry name" value="SPASM/twitch_domain_containing"/>
    <property type="match status" value="1"/>
</dbReference>
<dbReference type="Pfam" id="PF23545">
    <property type="entry name" value="Zn_ribbon_HMPTM"/>
    <property type="match status" value="1"/>
</dbReference>
<dbReference type="OrthoDB" id="49555at2157"/>
<keyword evidence="1" id="KW-0949">S-adenosyl-L-methionine</keyword>
<dbReference type="Proteomes" id="UP000610960">
    <property type="component" value="Unassembled WGS sequence"/>
</dbReference>
<keyword evidence="7" id="KW-1185">Reference proteome</keyword>
<evidence type="ECO:0000256" key="2">
    <source>
        <dbReference type="ARBA" id="ARBA00022723"/>
    </source>
</evidence>
<gene>
    <name evidence="6" type="ORF">GCM10007981_08250</name>
</gene>
<proteinExistence type="predicted"/>
<dbReference type="InterPro" id="IPR058240">
    <property type="entry name" value="rSAM_sf"/>
</dbReference>
<dbReference type="NCBIfam" id="NF045702">
    <property type="entry name" value="rSAM_GDGT_ether"/>
    <property type="match status" value="1"/>
</dbReference>
<evidence type="ECO:0000313" key="7">
    <source>
        <dbReference type="Proteomes" id="UP000610960"/>
    </source>
</evidence>
<dbReference type="Pfam" id="PF04055">
    <property type="entry name" value="Radical_SAM"/>
    <property type="match status" value="1"/>
</dbReference>
<evidence type="ECO:0000256" key="1">
    <source>
        <dbReference type="ARBA" id="ARBA00022691"/>
    </source>
</evidence>
<dbReference type="SFLD" id="SFLDS00029">
    <property type="entry name" value="Radical_SAM"/>
    <property type="match status" value="1"/>
</dbReference>
<dbReference type="InterPro" id="IPR056488">
    <property type="entry name" value="Zn_ribbon_HMPTM"/>
</dbReference>
<sequence length="570" mass="65383">MTETTTVVKAAEETTTKLVDISRFKMPESYKRILFNEKIQENWKKQFKLPQGVRVIKTSTSVCPVCNRQLPMVVYEENNAIWLQKTCPEHGTFTDMYWGDAEMYYYFLQWDNPDYIGKGVANPNTTLDYYEEAGGCPFGCGLCPVHKTNTALAIIDVTNRCNMKCPVCFANAFAAGYVYEPSLEQIEYMMRTLRNEKPWAPNALQLSGGEPTIRNDLPEIVSMAKKLGFDHVEVNTNGIRVANEPDFYKKLLDAGISTLYLQFDTINPTNKGVWRHRLYDPKAYAALKNKVIENARKLNHHSIVLVVTMAKNYNEKDIGEILDFAIKNRDVVRWINVQPVSFSGRAKTDYSKEELRNFRITIPDVIIEVEKQTGGKISRWDWRPVNWPVALGKMMEALTGKPKPLFTNNPVCGASTFIYYDEDKDDIVPITKLVDVDAFEKDIWDIYNTAAKGGVWTQVGKVKTLKLLRHVKHKAVKDLLQDVLISKSYESLGKFMMNVVGLGIMHFMDTMNFDVQRIQRCDIHYAEPDGRIVPFCTLNNFHREKIEHSFKVDSKEWLKLHPGKFLSGFA</sequence>
<dbReference type="PANTHER" id="PTHR43306">
    <property type="entry name" value="7,8-DIHYDRO-6-HYDROXYMETHYLPTERIN DIMETHYLTRANSFERASE"/>
    <property type="match status" value="1"/>
</dbReference>
<dbReference type="InterPro" id="IPR013785">
    <property type="entry name" value="Aldolase_TIM"/>
</dbReference>